<dbReference type="AlphaFoldDB" id="A0A3B1ADH2"/>
<evidence type="ECO:0000313" key="1">
    <source>
        <dbReference type="EMBL" id="VAW98083.1"/>
    </source>
</evidence>
<name>A0A3B1ADH2_9ZZZZ</name>
<gene>
    <name evidence="1" type="ORF">MNBD_GAMMA22-1166</name>
</gene>
<dbReference type="EMBL" id="UOFS01000036">
    <property type="protein sequence ID" value="VAW98083.1"/>
    <property type="molecule type" value="Genomic_DNA"/>
</dbReference>
<organism evidence="1">
    <name type="scientific">hydrothermal vent metagenome</name>
    <dbReference type="NCBI Taxonomy" id="652676"/>
    <lineage>
        <taxon>unclassified sequences</taxon>
        <taxon>metagenomes</taxon>
        <taxon>ecological metagenomes</taxon>
    </lineage>
</organism>
<dbReference type="SUPFAM" id="SSF53901">
    <property type="entry name" value="Thiolase-like"/>
    <property type="match status" value="1"/>
</dbReference>
<dbReference type="GO" id="GO:0016746">
    <property type="term" value="F:acyltransferase activity"/>
    <property type="evidence" value="ECO:0007669"/>
    <property type="project" value="InterPro"/>
</dbReference>
<proteinExistence type="predicted"/>
<sequence>MLNKQNTINSQLVITSYGLESVAGNQDFALFGAVAARLSCAAEDANHVVASPSGKGFDAALTAAMPKFSVFGPTDRLQLSLEGAISHAAEFLLNSKLEQKKHLILIVLPAERCNFIDKKEWQKSIQAELEQFSDLHFSFLKSDANVVKHLQIVSEKLNSNEFNSVLFAASDSLLDQLTIDILNEQKRLCSAALSDGLIPGEAAACVVIQKMDAKLDPRSQHVRAIIKGLAHVDEPNTGKADKKSLAGLGLAIKLASENAGQHPDNIDCVVRTGVTERRSAMEWLQTTNTVWPNTLPEQLRVAYQIGELDEPPKLKPRKMPEELDVSLALGEIGAASIPLGLVLACARFDFQYPSVNNCLVFEANDNPFRGAIFLDNPNAGYP</sequence>
<accession>A0A3B1ADH2</accession>
<dbReference type="InterPro" id="IPR016039">
    <property type="entry name" value="Thiolase-like"/>
</dbReference>
<reference evidence="1" key="1">
    <citation type="submission" date="2018-06" db="EMBL/GenBank/DDBJ databases">
        <authorList>
            <person name="Zhirakovskaya E."/>
        </authorList>
    </citation>
    <scope>NUCLEOTIDE SEQUENCE</scope>
</reference>
<dbReference type="Gene3D" id="3.40.47.10">
    <property type="match status" value="1"/>
</dbReference>
<protein>
    <submittedName>
        <fullName evidence="1">Uncharacterized protein</fullName>
    </submittedName>
</protein>